<dbReference type="InterPro" id="IPR004358">
    <property type="entry name" value="Sig_transdc_His_kin-like_C"/>
</dbReference>
<dbReference type="InterPro" id="IPR036097">
    <property type="entry name" value="HisK_dim/P_sf"/>
</dbReference>
<keyword evidence="9" id="KW-1133">Transmembrane helix</keyword>
<keyword evidence="5" id="KW-0597">Phosphoprotein</keyword>
<evidence type="ECO:0000256" key="3">
    <source>
        <dbReference type="ARBA" id="ARBA00004236"/>
    </source>
</evidence>
<comment type="subcellular location">
    <subcellularLocation>
        <location evidence="3">Cell membrane</location>
    </subcellularLocation>
</comment>
<dbReference type="SMART" id="SM00387">
    <property type="entry name" value="HATPase_c"/>
    <property type="match status" value="1"/>
</dbReference>
<dbReference type="InterPro" id="IPR003661">
    <property type="entry name" value="HisK_dim/P_dom"/>
</dbReference>
<feature type="domain" description="Histidine kinase" evidence="13">
    <location>
        <begin position="258"/>
        <end position="476"/>
    </location>
</feature>
<evidence type="ECO:0000256" key="10">
    <source>
        <dbReference type="ARBA" id="ARBA00023012"/>
    </source>
</evidence>
<dbReference type="AlphaFoldDB" id="A0A255EIQ0"/>
<keyword evidence="11" id="KW-0472">Membrane</keyword>
<evidence type="ECO:0000256" key="12">
    <source>
        <dbReference type="SAM" id="MobiDB-lite"/>
    </source>
</evidence>
<evidence type="ECO:0000256" key="9">
    <source>
        <dbReference type="ARBA" id="ARBA00022989"/>
    </source>
</evidence>
<comment type="cofactor">
    <cofactor evidence="2">
        <name>a divalent metal cation</name>
        <dbReference type="ChEBI" id="CHEBI:60240"/>
    </cofactor>
</comment>
<dbReference type="SUPFAM" id="SSF47384">
    <property type="entry name" value="Homodimeric domain of signal transducing histidine kinase"/>
    <property type="match status" value="1"/>
</dbReference>
<dbReference type="CDD" id="cd00075">
    <property type="entry name" value="HATPase"/>
    <property type="match status" value="1"/>
</dbReference>
<keyword evidence="7" id="KW-0812">Transmembrane</keyword>
<dbReference type="Pfam" id="PF02518">
    <property type="entry name" value="HATPase_c"/>
    <property type="match status" value="1"/>
</dbReference>
<evidence type="ECO:0000256" key="1">
    <source>
        <dbReference type="ARBA" id="ARBA00000085"/>
    </source>
</evidence>
<dbReference type="InterPro" id="IPR036890">
    <property type="entry name" value="HATPase_C_sf"/>
</dbReference>
<dbReference type="FunFam" id="1.10.287.130:FF:000001">
    <property type="entry name" value="Two-component sensor histidine kinase"/>
    <property type="match status" value="1"/>
</dbReference>
<dbReference type="PROSITE" id="PS50109">
    <property type="entry name" value="HIS_KIN"/>
    <property type="match status" value="1"/>
</dbReference>
<feature type="region of interest" description="Disordered" evidence="12">
    <location>
        <begin position="474"/>
        <end position="512"/>
    </location>
</feature>
<keyword evidence="8 15" id="KW-0418">Kinase</keyword>
<dbReference type="InterPro" id="IPR050428">
    <property type="entry name" value="TCS_sensor_his_kinase"/>
</dbReference>
<evidence type="ECO:0000313" key="16">
    <source>
        <dbReference type="Proteomes" id="UP000216300"/>
    </source>
</evidence>
<evidence type="ECO:0000256" key="5">
    <source>
        <dbReference type="ARBA" id="ARBA00022553"/>
    </source>
</evidence>
<gene>
    <name evidence="15" type="ORF">CGZ91_05030</name>
</gene>
<dbReference type="PANTHER" id="PTHR45436:SF5">
    <property type="entry name" value="SENSOR HISTIDINE KINASE TRCS"/>
    <property type="match status" value="1"/>
</dbReference>
<evidence type="ECO:0000256" key="2">
    <source>
        <dbReference type="ARBA" id="ARBA00001968"/>
    </source>
</evidence>
<keyword evidence="16" id="KW-1185">Reference proteome</keyword>
<accession>A0A255EIQ0</accession>
<dbReference type="GO" id="GO:0000155">
    <property type="term" value="F:phosphorelay sensor kinase activity"/>
    <property type="evidence" value="ECO:0007669"/>
    <property type="project" value="InterPro"/>
</dbReference>
<organism evidence="15 16">
    <name type="scientific">Parenemella sanctibonifatiensis</name>
    <dbReference type="NCBI Taxonomy" id="2016505"/>
    <lineage>
        <taxon>Bacteria</taxon>
        <taxon>Bacillati</taxon>
        <taxon>Actinomycetota</taxon>
        <taxon>Actinomycetes</taxon>
        <taxon>Propionibacteriales</taxon>
        <taxon>Propionibacteriaceae</taxon>
        <taxon>Parenemella</taxon>
    </lineage>
</organism>
<evidence type="ECO:0000256" key="6">
    <source>
        <dbReference type="ARBA" id="ARBA00022679"/>
    </source>
</evidence>
<proteinExistence type="predicted"/>
<dbReference type="Gene3D" id="3.30.565.10">
    <property type="entry name" value="Histidine kinase-like ATPase, C-terminal domain"/>
    <property type="match status" value="1"/>
</dbReference>
<dbReference type="InterPro" id="IPR003660">
    <property type="entry name" value="HAMP_dom"/>
</dbReference>
<dbReference type="Gene3D" id="1.10.287.130">
    <property type="match status" value="1"/>
</dbReference>
<sequence length="512" mass="53220">MASGTLGRRLLSQVVLLVALLAVVLGTASTLVTHRLLLSQVDEQLDAVSVRQQHAPRPSGGPPLGIDVPGQPIGTLVLSTDPNGTSTGAVLAETTDHRPAAIPMSAEAAEQVRAASDPLRHVTVTVDGLGRYRVSTSADGQLIIGIPLSGVDGTIRTLISIELGITVVALLAAGLITRSVVVRSLRPLNRLAHVSHEVASTPLHTGSVELGRVPEPGPEVSSEVVELGASLNAMLSHVEQAFAAREASESQVRSFVADASHELRNPLATIRGYAELTKRDRTQLPADTAHALGRIESEAARMSTLVDDLLLLARLDAGRDLEVTDTDLSELVVNALSDARATGPDHHWRLRLSSADPVVVPADTRRLQQVLVNLLANARVHTPPGTTVEVGLDRSAAGEAVVTVRDDGPGVPAELQERVFERFMRADAGRSRAGGNTSTGLGLAIVSAIVAAHDGKVMLLSRPGLTEFTVVLPPGGGAGAGSSTPGDLSPAPTARVPAAAPDPDCRSDGRSD</sequence>
<feature type="compositionally biased region" description="Low complexity" evidence="12">
    <location>
        <begin position="481"/>
        <end position="502"/>
    </location>
</feature>
<dbReference type="GO" id="GO:0005886">
    <property type="term" value="C:plasma membrane"/>
    <property type="evidence" value="ECO:0007669"/>
    <property type="project" value="UniProtKB-SubCell"/>
</dbReference>
<evidence type="ECO:0000259" key="13">
    <source>
        <dbReference type="PROSITE" id="PS50109"/>
    </source>
</evidence>
<dbReference type="Gene3D" id="6.10.340.10">
    <property type="match status" value="1"/>
</dbReference>
<dbReference type="PANTHER" id="PTHR45436">
    <property type="entry name" value="SENSOR HISTIDINE KINASE YKOH"/>
    <property type="match status" value="1"/>
</dbReference>
<dbReference type="PRINTS" id="PR00344">
    <property type="entry name" value="BCTRLSENSOR"/>
</dbReference>
<protein>
    <recommendedName>
        <fullName evidence="4">histidine kinase</fullName>
        <ecNumber evidence="4">2.7.13.3</ecNumber>
    </recommendedName>
</protein>
<keyword evidence="6" id="KW-0808">Transferase</keyword>
<comment type="caution">
    <text evidence="15">The sequence shown here is derived from an EMBL/GenBank/DDBJ whole genome shotgun (WGS) entry which is preliminary data.</text>
</comment>
<dbReference type="Proteomes" id="UP000216300">
    <property type="component" value="Unassembled WGS sequence"/>
</dbReference>
<dbReference type="FunFam" id="3.30.565.10:FF:000006">
    <property type="entry name" value="Sensor histidine kinase WalK"/>
    <property type="match status" value="1"/>
</dbReference>
<dbReference type="CDD" id="cd00082">
    <property type="entry name" value="HisKA"/>
    <property type="match status" value="1"/>
</dbReference>
<dbReference type="OrthoDB" id="9786919at2"/>
<evidence type="ECO:0000256" key="11">
    <source>
        <dbReference type="ARBA" id="ARBA00023136"/>
    </source>
</evidence>
<dbReference type="SUPFAM" id="SSF55874">
    <property type="entry name" value="ATPase domain of HSP90 chaperone/DNA topoisomerase II/histidine kinase"/>
    <property type="match status" value="1"/>
</dbReference>
<evidence type="ECO:0000256" key="7">
    <source>
        <dbReference type="ARBA" id="ARBA00022692"/>
    </source>
</evidence>
<evidence type="ECO:0000256" key="4">
    <source>
        <dbReference type="ARBA" id="ARBA00012438"/>
    </source>
</evidence>
<dbReference type="InterPro" id="IPR005467">
    <property type="entry name" value="His_kinase_dom"/>
</dbReference>
<dbReference type="GO" id="GO:0005509">
    <property type="term" value="F:calcium ion binding"/>
    <property type="evidence" value="ECO:0007669"/>
    <property type="project" value="UniProtKB-ARBA"/>
</dbReference>
<dbReference type="EC" id="2.7.13.3" evidence="4"/>
<dbReference type="InterPro" id="IPR003594">
    <property type="entry name" value="HATPase_dom"/>
</dbReference>
<feature type="domain" description="HAMP" evidence="14">
    <location>
        <begin position="182"/>
        <end position="243"/>
    </location>
</feature>
<reference evidence="15 16" key="1">
    <citation type="submission" date="2017-07" db="EMBL/GenBank/DDBJ databases">
        <title>Draft whole genome sequences of clinical Proprionibacteriaceae strains.</title>
        <authorList>
            <person name="Bernier A.-M."/>
            <person name="Bernard K."/>
            <person name="Domingo M.-C."/>
        </authorList>
    </citation>
    <scope>NUCLEOTIDE SEQUENCE [LARGE SCALE GENOMIC DNA]</scope>
    <source>
        <strain evidence="15 16">NML 150081</strain>
    </source>
</reference>
<keyword evidence="10" id="KW-0902">Two-component regulatory system</keyword>
<dbReference type="Pfam" id="PF00512">
    <property type="entry name" value="HisKA"/>
    <property type="match status" value="1"/>
</dbReference>
<name>A0A255EIQ0_9ACTN</name>
<dbReference type="PROSITE" id="PS50885">
    <property type="entry name" value="HAMP"/>
    <property type="match status" value="1"/>
</dbReference>
<feature type="compositionally biased region" description="Basic and acidic residues" evidence="12">
    <location>
        <begin position="503"/>
        <end position="512"/>
    </location>
</feature>
<evidence type="ECO:0000259" key="14">
    <source>
        <dbReference type="PROSITE" id="PS50885"/>
    </source>
</evidence>
<dbReference type="SMART" id="SM00388">
    <property type="entry name" value="HisKA"/>
    <property type="match status" value="1"/>
</dbReference>
<evidence type="ECO:0000256" key="8">
    <source>
        <dbReference type="ARBA" id="ARBA00022777"/>
    </source>
</evidence>
<comment type="catalytic activity">
    <reaction evidence="1">
        <text>ATP + protein L-histidine = ADP + protein N-phospho-L-histidine.</text>
        <dbReference type="EC" id="2.7.13.3"/>
    </reaction>
</comment>
<evidence type="ECO:0000313" key="15">
    <source>
        <dbReference type="EMBL" id="OYN91409.1"/>
    </source>
</evidence>
<dbReference type="EMBL" id="NMVJ01000006">
    <property type="protein sequence ID" value="OYN91409.1"/>
    <property type="molecule type" value="Genomic_DNA"/>
</dbReference>